<comment type="caution">
    <text evidence="1">The sequence shown here is derived from an EMBL/GenBank/DDBJ whole genome shotgun (WGS) entry which is preliminary data.</text>
</comment>
<keyword evidence="2" id="KW-1185">Reference proteome</keyword>
<gene>
    <name evidence="1" type="ORF">L6164_036757</name>
</gene>
<dbReference type="EMBL" id="CM039439">
    <property type="protein sequence ID" value="KAI4296836.1"/>
    <property type="molecule type" value="Genomic_DNA"/>
</dbReference>
<evidence type="ECO:0000313" key="2">
    <source>
        <dbReference type="Proteomes" id="UP000828941"/>
    </source>
</evidence>
<evidence type="ECO:0000313" key="1">
    <source>
        <dbReference type="EMBL" id="KAI4296836.1"/>
    </source>
</evidence>
<proteinExistence type="predicted"/>
<protein>
    <submittedName>
        <fullName evidence="1">Uncharacterized protein</fullName>
    </submittedName>
</protein>
<name>A0ACB9KI58_BAUVA</name>
<reference evidence="1 2" key="1">
    <citation type="journal article" date="2022" name="DNA Res.">
        <title>Chromosomal-level genome assembly of the orchid tree Bauhinia variegata (Leguminosae; Cercidoideae) supports the allotetraploid origin hypothesis of Bauhinia.</title>
        <authorList>
            <person name="Zhong Y."/>
            <person name="Chen Y."/>
            <person name="Zheng D."/>
            <person name="Pang J."/>
            <person name="Liu Y."/>
            <person name="Luo S."/>
            <person name="Meng S."/>
            <person name="Qian L."/>
            <person name="Wei D."/>
            <person name="Dai S."/>
            <person name="Zhou R."/>
        </authorList>
    </citation>
    <scope>NUCLEOTIDE SEQUENCE [LARGE SCALE GENOMIC DNA]</scope>
    <source>
        <strain evidence="1">BV-YZ2020</strain>
    </source>
</reference>
<accession>A0ACB9KI58</accession>
<dbReference type="Proteomes" id="UP000828941">
    <property type="component" value="Chromosome 14"/>
</dbReference>
<sequence length="460" mass="51315">MGDNAKTFHIAMYPWFAIGHLTSFLHISNKLAKRGHKISFFLPRNSQPKLKHFNLHPHLISFIPITIPHVNGLPLGSETTADIPFSLQPLLMAAMDLTEPAIELFLQQLKPHLIFFDFTHWLPVLARRLGIKALHYCTISPATVGYLLSPERKLHEKPLTEADLVDPPPSFPPSAIKLQLHEARGLANATLKEYGKGVSFTERLLISFTTCDAIVFKTSREMEGPYCDYLESQFRKQVFLAGPVLPEPPTSTLEEIWVTWLASFKSKTVIFCAFGSECILKKDQLQELLLGFELTGMPFLAALKPPIGAETIESVLPEGFYERIKGKGVVHGGWVQQQLILNHPSVGCFVTHCGSGSLTEAVVRDCQLVLLPHAGDQFINARMMSGDLKIGVEVKKGEEDGAFTREAVSMAIKSVLDCDSELGQVVRANHAKWREFLLREGLEKSYIDGFVQKLHVLLKS</sequence>
<organism evidence="1 2">
    <name type="scientific">Bauhinia variegata</name>
    <name type="common">Purple orchid tree</name>
    <name type="synonym">Phanera variegata</name>
    <dbReference type="NCBI Taxonomy" id="167791"/>
    <lineage>
        <taxon>Eukaryota</taxon>
        <taxon>Viridiplantae</taxon>
        <taxon>Streptophyta</taxon>
        <taxon>Embryophyta</taxon>
        <taxon>Tracheophyta</taxon>
        <taxon>Spermatophyta</taxon>
        <taxon>Magnoliopsida</taxon>
        <taxon>eudicotyledons</taxon>
        <taxon>Gunneridae</taxon>
        <taxon>Pentapetalae</taxon>
        <taxon>rosids</taxon>
        <taxon>fabids</taxon>
        <taxon>Fabales</taxon>
        <taxon>Fabaceae</taxon>
        <taxon>Cercidoideae</taxon>
        <taxon>Cercideae</taxon>
        <taxon>Bauhiniinae</taxon>
        <taxon>Bauhinia</taxon>
    </lineage>
</organism>